<accession>A0ABT8R506</accession>
<dbReference type="InterPro" id="IPR051783">
    <property type="entry name" value="NAD(P)-dependent_oxidoreduct"/>
</dbReference>
<evidence type="ECO:0000313" key="2">
    <source>
        <dbReference type="EMBL" id="MDO1447182.1"/>
    </source>
</evidence>
<gene>
    <name evidence="2" type="ORF">Q0590_13010</name>
</gene>
<dbReference type="PANTHER" id="PTHR48079">
    <property type="entry name" value="PROTEIN YEEZ"/>
    <property type="match status" value="1"/>
</dbReference>
<sequence length="325" mass="36380">MIFITGCNGLVGSFVARKLIQEGYQVRALKRPSSDLTLVQDIAGHIEWIEGDILDLASLAKAIQGATEVIHAAAVISFNPADRAHMHKSNVEGTANIVNVCLANGVSKLCYVSSVAALGRKKTDHLINEEAKWEHSPYNSYYAQTKYLAELEVWRGMAEGLPAVIVNPSIILGPGNWELGSTKLFKYVWDGHAFYTDGSVNYVDVRDVAQIIFQLIRSEITLERFILNGGSIKIKELFEQIAARFGKKPPYLQVNSLVASVAWRIEHIRSLITGKEPLITRETAQAARKNYIYMNEKVKQTLHYSFYPIDETIAWTCNELIQHSK</sequence>
<feature type="domain" description="NAD-dependent epimerase/dehydratase" evidence="1">
    <location>
        <begin position="2"/>
        <end position="218"/>
    </location>
</feature>
<dbReference type="EMBL" id="JAUKPO010000006">
    <property type="protein sequence ID" value="MDO1447182.1"/>
    <property type="molecule type" value="Genomic_DNA"/>
</dbReference>
<dbReference type="InterPro" id="IPR036291">
    <property type="entry name" value="NAD(P)-bd_dom_sf"/>
</dbReference>
<proteinExistence type="predicted"/>
<protein>
    <submittedName>
        <fullName evidence="2">NAD-dependent epimerase/dehydratase family protein</fullName>
    </submittedName>
</protein>
<comment type="caution">
    <text evidence="2">The sequence shown here is derived from an EMBL/GenBank/DDBJ whole genome shotgun (WGS) entry which is preliminary data.</text>
</comment>
<organism evidence="2 3">
    <name type="scientific">Rhodocytophaga aerolata</name>
    <dbReference type="NCBI Taxonomy" id="455078"/>
    <lineage>
        <taxon>Bacteria</taxon>
        <taxon>Pseudomonadati</taxon>
        <taxon>Bacteroidota</taxon>
        <taxon>Cytophagia</taxon>
        <taxon>Cytophagales</taxon>
        <taxon>Rhodocytophagaceae</taxon>
        <taxon>Rhodocytophaga</taxon>
    </lineage>
</organism>
<evidence type="ECO:0000259" key="1">
    <source>
        <dbReference type="Pfam" id="PF01370"/>
    </source>
</evidence>
<dbReference type="SUPFAM" id="SSF51735">
    <property type="entry name" value="NAD(P)-binding Rossmann-fold domains"/>
    <property type="match status" value="1"/>
</dbReference>
<dbReference type="Pfam" id="PF01370">
    <property type="entry name" value="Epimerase"/>
    <property type="match status" value="1"/>
</dbReference>
<keyword evidence="3" id="KW-1185">Reference proteome</keyword>
<evidence type="ECO:0000313" key="3">
    <source>
        <dbReference type="Proteomes" id="UP001168528"/>
    </source>
</evidence>
<dbReference type="Gene3D" id="3.40.50.720">
    <property type="entry name" value="NAD(P)-binding Rossmann-like Domain"/>
    <property type="match status" value="1"/>
</dbReference>
<dbReference type="RefSeq" id="WP_302037983.1">
    <property type="nucleotide sequence ID" value="NZ_JAUKPO010000006.1"/>
</dbReference>
<reference evidence="2" key="1">
    <citation type="submission" date="2023-07" db="EMBL/GenBank/DDBJ databases">
        <title>The genome sequence of Rhodocytophaga aerolata KACC 12507.</title>
        <authorList>
            <person name="Zhang X."/>
        </authorList>
    </citation>
    <scope>NUCLEOTIDE SEQUENCE</scope>
    <source>
        <strain evidence="2">KACC 12507</strain>
    </source>
</reference>
<dbReference type="InterPro" id="IPR001509">
    <property type="entry name" value="Epimerase_deHydtase"/>
</dbReference>
<dbReference type="Proteomes" id="UP001168528">
    <property type="component" value="Unassembled WGS sequence"/>
</dbReference>
<dbReference type="PANTHER" id="PTHR48079:SF6">
    <property type="entry name" value="NAD(P)-BINDING DOMAIN-CONTAINING PROTEIN-RELATED"/>
    <property type="match status" value="1"/>
</dbReference>
<name>A0ABT8R506_9BACT</name>